<comment type="similarity">
    <text evidence="2 7 8">Belongs to the dihydrofolate reductase family.</text>
</comment>
<evidence type="ECO:0000256" key="8">
    <source>
        <dbReference type="RuleBase" id="RU004474"/>
    </source>
</evidence>
<evidence type="ECO:0000256" key="3">
    <source>
        <dbReference type="ARBA" id="ARBA00012856"/>
    </source>
</evidence>
<dbReference type="PROSITE" id="PS51330">
    <property type="entry name" value="DHFR_2"/>
    <property type="match status" value="1"/>
</dbReference>
<name>A0ABT2WHV3_9BACI</name>
<dbReference type="PRINTS" id="PR00070">
    <property type="entry name" value="DHFR"/>
</dbReference>
<dbReference type="CDD" id="cd00209">
    <property type="entry name" value="DHFR"/>
    <property type="match status" value="1"/>
</dbReference>
<dbReference type="Pfam" id="PF00186">
    <property type="entry name" value="DHFR_1"/>
    <property type="match status" value="1"/>
</dbReference>
<dbReference type="EMBL" id="JAOUSE010000007">
    <property type="protein sequence ID" value="MCU9593627.1"/>
    <property type="molecule type" value="Genomic_DNA"/>
</dbReference>
<evidence type="ECO:0000256" key="5">
    <source>
        <dbReference type="ARBA" id="ARBA00022857"/>
    </source>
</evidence>
<dbReference type="PANTHER" id="PTHR48069:SF3">
    <property type="entry name" value="DIHYDROFOLATE REDUCTASE"/>
    <property type="match status" value="1"/>
</dbReference>
<comment type="caution">
    <text evidence="10">The sequence shown here is derived from an EMBL/GenBank/DDBJ whole genome shotgun (WGS) entry which is preliminary data.</text>
</comment>
<evidence type="ECO:0000256" key="2">
    <source>
        <dbReference type="ARBA" id="ARBA00009539"/>
    </source>
</evidence>
<organism evidence="10 11">
    <name type="scientific">Pallidibacillus thermolactis</name>
    <dbReference type="NCBI Taxonomy" id="251051"/>
    <lineage>
        <taxon>Bacteria</taxon>
        <taxon>Bacillati</taxon>
        <taxon>Bacillota</taxon>
        <taxon>Bacilli</taxon>
        <taxon>Bacillales</taxon>
        <taxon>Bacillaceae</taxon>
        <taxon>Pallidibacillus</taxon>
    </lineage>
</organism>
<dbReference type="InterPro" id="IPR017925">
    <property type="entry name" value="DHFR_CS"/>
</dbReference>
<evidence type="ECO:0000256" key="7">
    <source>
        <dbReference type="PIRNR" id="PIRNR000194"/>
    </source>
</evidence>
<dbReference type="PANTHER" id="PTHR48069">
    <property type="entry name" value="DIHYDROFOLATE REDUCTASE"/>
    <property type="match status" value="1"/>
</dbReference>
<feature type="domain" description="DHFR" evidence="9">
    <location>
        <begin position="1"/>
        <end position="161"/>
    </location>
</feature>
<evidence type="ECO:0000256" key="1">
    <source>
        <dbReference type="ARBA" id="ARBA00004903"/>
    </source>
</evidence>
<dbReference type="InterPro" id="IPR001796">
    <property type="entry name" value="DHFR_dom"/>
</dbReference>
<proteinExistence type="inferred from homology"/>
<gene>
    <name evidence="10" type="ORF">OEV82_04035</name>
</gene>
<accession>A0ABT2WHV3</accession>
<comment type="function">
    <text evidence="7">Key enzyme in folate metabolism. Catalyzes an essential reaction for de novo glycine and purine synthesis, and for DNA precursor synthesis.</text>
</comment>
<dbReference type="InterPro" id="IPR012259">
    <property type="entry name" value="DHFR"/>
</dbReference>
<evidence type="ECO:0000313" key="11">
    <source>
        <dbReference type="Proteomes" id="UP001208656"/>
    </source>
</evidence>
<keyword evidence="6 7" id="KW-0560">Oxidoreductase</keyword>
<dbReference type="SUPFAM" id="SSF53597">
    <property type="entry name" value="Dihydrofolate reductase-like"/>
    <property type="match status" value="1"/>
</dbReference>
<comment type="pathway">
    <text evidence="1 7">Cofactor biosynthesis; tetrahydrofolate biosynthesis; 5,6,7,8-tetrahydrofolate from 7,8-dihydrofolate: step 1/1.</text>
</comment>
<comment type="catalytic activity">
    <reaction evidence="7">
        <text>(6S)-5,6,7,8-tetrahydrofolate + NADP(+) = 7,8-dihydrofolate + NADPH + H(+)</text>
        <dbReference type="Rhea" id="RHEA:15009"/>
        <dbReference type="ChEBI" id="CHEBI:15378"/>
        <dbReference type="ChEBI" id="CHEBI:57451"/>
        <dbReference type="ChEBI" id="CHEBI:57453"/>
        <dbReference type="ChEBI" id="CHEBI:57783"/>
        <dbReference type="ChEBI" id="CHEBI:58349"/>
        <dbReference type="EC" id="1.5.1.3"/>
    </reaction>
</comment>
<evidence type="ECO:0000256" key="6">
    <source>
        <dbReference type="ARBA" id="ARBA00023002"/>
    </source>
</evidence>
<evidence type="ECO:0000256" key="4">
    <source>
        <dbReference type="ARBA" id="ARBA00022563"/>
    </source>
</evidence>
<dbReference type="Gene3D" id="3.40.430.10">
    <property type="entry name" value="Dihydrofolate Reductase, subunit A"/>
    <property type="match status" value="1"/>
</dbReference>
<keyword evidence="4 7" id="KW-0554">One-carbon metabolism</keyword>
<dbReference type="RefSeq" id="WP_173658039.1">
    <property type="nucleotide sequence ID" value="NZ_JAOUSE010000007.1"/>
</dbReference>
<keyword evidence="11" id="KW-1185">Reference proteome</keyword>
<dbReference type="Proteomes" id="UP001208656">
    <property type="component" value="Unassembled WGS sequence"/>
</dbReference>
<reference evidence="10 11" key="1">
    <citation type="submission" date="2022-10" db="EMBL/GenBank/DDBJ databases">
        <title>Description of Fervidibacillus gen. nov. in the family Fervidibacillaceae fam. nov. with two species, Fervidibacillus albus sp. nov., and Fervidibacillus halotolerans sp. nov., isolated from tidal flat sediments.</title>
        <authorList>
            <person name="Kwon K.K."/>
            <person name="Yang S.-H."/>
        </authorList>
    </citation>
    <scope>NUCLEOTIDE SEQUENCE [LARGE SCALE GENOMIC DNA]</scope>
    <source>
        <strain evidence="10 11">DSM 23332</strain>
    </source>
</reference>
<dbReference type="PROSITE" id="PS00075">
    <property type="entry name" value="DHFR_1"/>
    <property type="match status" value="1"/>
</dbReference>
<keyword evidence="5 7" id="KW-0521">NADP</keyword>
<dbReference type="EC" id="1.5.1.3" evidence="3 7"/>
<dbReference type="InterPro" id="IPR024072">
    <property type="entry name" value="DHFR-like_dom_sf"/>
</dbReference>
<evidence type="ECO:0000313" key="10">
    <source>
        <dbReference type="EMBL" id="MCU9593627.1"/>
    </source>
</evidence>
<protein>
    <recommendedName>
        <fullName evidence="3 7">Dihydrofolate reductase</fullName>
        <ecNumber evidence="3 7">1.5.1.3</ecNumber>
    </recommendedName>
</protein>
<sequence length="163" mass="19189">MISFIVATDENGVIGKNNQIPWYLPDDLKRFKKITMGHPIVMGRKTFESIGKPLPGRENIVLTKNKKLELKGCTVFHSEKELIDYCKRLKDEEIFIIGGANLFKIFLPYVDRIYLTKIYKRFEGDVFFPEIDFTQYVISSKEKGIKDEKNPYDYEYIIYDKIK</sequence>
<dbReference type="PIRSF" id="PIRSF000194">
    <property type="entry name" value="DHFR"/>
    <property type="match status" value="1"/>
</dbReference>
<evidence type="ECO:0000259" key="9">
    <source>
        <dbReference type="PROSITE" id="PS51330"/>
    </source>
</evidence>